<comment type="subunit">
    <text evidence="13">Interacts with the serine/threonine protein kinases MKNK1 and MKNK2. Binds EIF4A and EIF3. Interacts with MIF4GD. Interacts with DAZAP2.</text>
</comment>
<dbReference type="EMBL" id="CAJNOK010014091">
    <property type="protein sequence ID" value="CAF1197468.1"/>
    <property type="molecule type" value="Genomic_DNA"/>
</dbReference>
<feature type="compositionally biased region" description="Low complexity" evidence="14">
    <location>
        <begin position="479"/>
        <end position="489"/>
    </location>
</feature>
<dbReference type="Pfam" id="PF02847">
    <property type="entry name" value="MA3"/>
    <property type="match status" value="1"/>
</dbReference>
<keyword evidence="4" id="KW-1017">Isopeptide bond</keyword>
<dbReference type="Pfam" id="PF02854">
    <property type="entry name" value="MIF4G"/>
    <property type="match status" value="1"/>
</dbReference>
<dbReference type="Proteomes" id="UP000682733">
    <property type="component" value="Unassembled WGS sequence"/>
</dbReference>
<evidence type="ECO:0000259" key="15">
    <source>
        <dbReference type="PROSITE" id="PS51363"/>
    </source>
</evidence>
<dbReference type="InterPro" id="IPR003891">
    <property type="entry name" value="Initiation_fac_eIF4g_MI"/>
</dbReference>
<feature type="region of interest" description="Disordered" evidence="14">
    <location>
        <begin position="1041"/>
        <end position="1076"/>
    </location>
</feature>
<evidence type="ECO:0000256" key="6">
    <source>
        <dbReference type="ARBA" id="ARBA00022553"/>
    </source>
</evidence>
<keyword evidence="8" id="KW-0810">Translation regulation</keyword>
<evidence type="ECO:0000313" key="19">
    <source>
        <dbReference type="EMBL" id="CAF3706750.1"/>
    </source>
</evidence>
<protein>
    <recommendedName>
        <fullName evidence="12">Eukaryotic translation initiation factor 4 gamma 2</fullName>
    </recommendedName>
</protein>
<keyword evidence="21" id="KW-1185">Reference proteome</keyword>
<dbReference type="GO" id="GO:0016281">
    <property type="term" value="C:eukaryotic translation initiation factor 4F complex"/>
    <property type="evidence" value="ECO:0007669"/>
    <property type="project" value="TreeGrafter"/>
</dbReference>
<evidence type="ECO:0000313" key="20">
    <source>
        <dbReference type="EMBL" id="CAF4007665.1"/>
    </source>
</evidence>
<comment type="similarity">
    <text evidence="1">Belongs to the eukaryotic initiation factor 4G family.</text>
</comment>
<feature type="compositionally biased region" description="Polar residues" evidence="14">
    <location>
        <begin position="408"/>
        <end position="423"/>
    </location>
</feature>
<dbReference type="Proteomes" id="UP000677228">
    <property type="component" value="Unassembled WGS sequence"/>
</dbReference>
<keyword evidence="9" id="KW-0648">Protein biosynthesis</keyword>
<evidence type="ECO:0000259" key="16">
    <source>
        <dbReference type="PROSITE" id="PS51366"/>
    </source>
</evidence>
<evidence type="ECO:0000256" key="12">
    <source>
        <dbReference type="ARBA" id="ARBA00040449"/>
    </source>
</evidence>
<keyword evidence="3" id="KW-0678">Repressor</keyword>
<evidence type="ECO:0000256" key="8">
    <source>
        <dbReference type="ARBA" id="ARBA00022845"/>
    </source>
</evidence>
<dbReference type="EMBL" id="CAJOBC010001936">
    <property type="protein sequence ID" value="CAF3706750.1"/>
    <property type="molecule type" value="Genomic_DNA"/>
</dbReference>
<evidence type="ECO:0000256" key="2">
    <source>
        <dbReference type="ARBA" id="ARBA00022481"/>
    </source>
</evidence>
<feature type="region of interest" description="Disordered" evidence="14">
    <location>
        <begin position="459"/>
        <end position="558"/>
    </location>
</feature>
<accession>A0A814BMZ6</accession>
<feature type="domain" description="W2" evidence="15">
    <location>
        <begin position="866"/>
        <end position="1048"/>
    </location>
</feature>
<keyword evidence="7" id="KW-0832">Ubl conjugation</keyword>
<organism evidence="17 21">
    <name type="scientific">Didymodactylos carnosus</name>
    <dbReference type="NCBI Taxonomy" id="1234261"/>
    <lineage>
        <taxon>Eukaryota</taxon>
        <taxon>Metazoa</taxon>
        <taxon>Spiralia</taxon>
        <taxon>Gnathifera</taxon>
        <taxon>Rotifera</taxon>
        <taxon>Eurotatoria</taxon>
        <taxon>Bdelloidea</taxon>
        <taxon>Philodinida</taxon>
        <taxon>Philodinidae</taxon>
        <taxon>Didymodactylos</taxon>
    </lineage>
</organism>
<keyword evidence="2" id="KW-0488">Methylation</keyword>
<evidence type="ECO:0000256" key="7">
    <source>
        <dbReference type="ARBA" id="ARBA00022843"/>
    </source>
</evidence>
<dbReference type="PROSITE" id="PS51366">
    <property type="entry name" value="MI"/>
    <property type="match status" value="1"/>
</dbReference>
<dbReference type="PANTHER" id="PTHR23253">
    <property type="entry name" value="EUKARYOTIC TRANSLATION INITIATION FACTOR 4 GAMMA"/>
    <property type="match status" value="1"/>
</dbReference>
<dbReference type="GO" id="GO:0003743">
    <property type="term" value="F:translation initiation factor activity"/>
    <property type="evidence" value="ECO:0007669"/>
    <property type="project" value="UniProtKB-KW"/>
</dbReference>
<evidence type="ECO:0000256" key="14">
    <source>
        <dbReference type="SAM" id="MobiDB-lite"/>
    </source>
</evidence>
<evidence type="ECO:0000256" key="13">
    <source>
        <dbReference type="ARBA" id="ARBA00046720"/>
    </source>
</evidence>
<dbReference type="GO" id="GO:0006417">
    <property type="term" value="P:regulation of translation"/>
    <property type="evidence" value="ECO:0007669"/>
    <property type="project" value="UniProtKB-KW"/>
</dbReference>
<dbReference type="Pfam" id="PF02020">
    <property type="entry name" value="W2"/>
    <property type="match status" value="1"/>
</dbReference>
<comment type="caution">
    <text evidence="17">The sequence shown here is derived from an EMBL/GenBank/DDBJ whole genome shotgun (WGS) entry which is preliminary data.</text>
</comment>
<evidence type="ECO:0000256" key="3">
    <source>
        <dbReference type="ARBA" id="ARBA00022491"/>
    </source>
</evidence>
<dbReference type="PANTHER" id="PTHR23253:SF9">
    <property type="entry name" value="EUKARYOTIC TRANSLATION INITIATION FACTOR 4 GAMMA 2"/>
    <property type="match status" value="1"/>
</dbReference>
<name>A0A814BMZ6_9BILA</name>
<evidence type="ECO:0000256" key="4">
    <source>
        <dbReference type="ARBA" id="ARBA00022499"/>
    </source>
</evidence>
<feature type="region of interest" description="Disordered" evidence="14">
    <location>
        <begin position="398"/>
        <end position="423"/>
    </location>
</feature>
<evidence type="ECO:0000256" key="9">
    <source>
        <dbReference type="ARBA" id="ARBA00022917"/>
    </source>
</evidence>
<evidence type="ECO:0000313" key="17">
    <source>
        <dbReference type="EMBL" id="CAF0928386.1"/>
    </source>
</evidence>
<proteinExistence type="inferred from homology"/>
<dbReference type="Gene3D" id="1.25.40.180">
    <property type="match status" value="3"/>
</dbReference>
<dbReference type="EMBL" id="CAJOBA010035621">
    <property type="protein sequence ID" value="CAF4007665.1"/>
    <property type="molecule type" value="Genomic_DNA"/>
</dbReference>
<dbReference type="InterPro" id="IPR003890">
    <property type="entry name" value="MIF4G-like_typ-3"/>
</dbReference>
<evidence type="ECO:0000256" key="5">
    <source>
        <dbReference type="ARBA" id="ARBA00022540"/>
    </source>
</evidence>
<feature type="compositionally biased region" description="Polar residues" evidence="14">
    <location>
        <begin position="461"/>
        <end position="478"/>
    </location>
</feature>
<feature type="compositionally biased region" description="Polar residues" evidence="14">
    <location>
        <begin position="491"/>
        <end position="521"/>
    </location>
</feature>
<reference evidence="17" key="1">
    <citation type="submission" date="2021-02" db="EMBL/GenBank/DDBJ databases">
        <authorList>
            <person name="Nowell W R."/>
        </authorList>
    </citation>
    <scope>NUCLEOTIDE SEQUENCE</scope>
</reference>
<dbReference type="CDD" id="cd11559">
    <property type="entry name" value="W2_eIF4G1_like"/>
    <property type="match status" value="1"/>
</dbReference>
<evidence type="ECO:0000256" key="10">
    <source>
        <dbReference type="ARBA" id="ARBA00022990"/>
    </source>
</evidence>
<dbReference type="Proteomes" id="UP000681722">
    <property type="component" value="Unassembled WGS sequence"/>
</dbReference>
<comment type="function">
    <text evidence="11">Appears to play a role in the switch from cap-dependent to IRES-mediated translation during mitosis, apoptosis and viral infection. Cleaved by some caspases and viral proteases.</text>
</comment>
<dbReference type="SMART" id="SM00543">
    <property type="entry name" value="MIF4G"/>
    <property type="match status" value="1"/>
</dbReference>
<dbReference type="EMBL" id="CAJNOQ010001936">
    <property type="protein sequence ID" value="CAF0928386.1"/>
    <property type="molecule type" value="Genomic_DNA"/>
</dbReference>
<dbReference type="GO" id="GO:0003729">
    <property type="term" value="F:mRNA binding"/>
    <property type="evidence" value="ECO:0007669"/>
    <property type="project" value="TreeGrafter"/>
</dbReference>
<dbReference type="SMART" id="SM00515">
    <property type="entry name" value="eIF5C"/>
    <property type="match status" value="1"/>
</dbReference>
<dbReference type="AlphaFoldDB" id="A0A814BMZ6"/>
<evidence type="ECO:0000256" key="1">
    <source>
        <dbReference type="ARBA" id="ARBA00005775"/>
    </source>
</evidence>
<dbReference type="SUPFAM" id="SSF48371">
    <property type="entry name" value="ARM repeat"/>
    <property type="match status" value="3"/>
</dbReference>
<sequence length="1076" mass="124368">SNFNQYNQINLDVHNQILTPIIPTIAVSDDQKQLIPIENTTGTTDNLVDHKKKSRWIAPSSVRYRETQKTQEDRHNDVFRRCRGLLNKLTPEKFEKLTFDLLNIGIDSPNVLKGIILLIFEKSLVEPNYCGLYAELCRRLDKDAPNFEPSDSIIKTFRRLLLAKCEYEFENRAKTTTQNGNNEFPDYRPEQHLDQQQSSLTPIEMRIEGKKKAVGNIKFIGELGKLDLVSEAILHKCIKTLLTSSNNESLSEKCEDLECLTKIMQTIGKKLDNQQGKNLMDQYIERIKKLQANKDLPSRIRYILQDVIELRENNWRQRIALKENETKLTGEESINRQKQQIQQQQQQAIFSYPYALQFQSTSDIMYQMPNRPIRPAQIQNQRPYDTKWSHMAQRPLTQLSMAPARSQAEITTTSTGGTNPQLSSDRFQFERLYPISTDNAQHSPHYQQQQRQFSSSYFRPTQTGVSSSTSPKTRGQQRNENNSNLNLMNPFETSNNITNDHRLSPTTVSNGNKSKTLSDQTNGDKRQTSTTAPSSACKATVVDEANGDNENKTNPQLKPFVRPSLITNVPLFTPASRNSVPRPQTRAKVWLPTDREASQMIPLQLEKPPAHQINRSQTSNTYHNTDIVNNHPLTKQQSNLSSLIKTSIPSTTITAQLQNVSTVSASSLSLEELHEKYDTYLTSENNTETIVQQIRHLKLSKRQTIEFGEYLLIKSIYNHKKNIDSLCKLLQELYKNSLFTNDQCITVISNLLQKTNDHEKDIPLFKSEFSFILAKLISSSLDEKQLFPPKKQTLSSSNCLLSLANLCKILKDGQYHPLFLLLLQQLQQLYNNNEVYMYNLLEKSKINMSDMLPLENRKDDLLLNVLEDRRLAYLCPYLKLRCKLIECLCTNITSNELETIIDEQIISYNQQDEQFIQTLITCIYEVAIDRTTLTTTNIQQRPDKQTLIKEKEEIEKYRHCLQKYITTIDQQVQALYALQLLAYKKQFPKELLLRLFKYSYDLDIIDEDAYYTWKEDINDDYPEKGKALFQVNQWIKWLEGAEEESDSDPTTQQTTTLTKSNEISPRINTDEQQKNN</sequence>
<dbReference type="OrthoDB" id="514777at2759"/>
<keyword evidence="5" id="KW-0396">Initiation factor</keyword>
<keyword evidence="10" id="KW-0007">Acetylation</keyword>
<feature type="domain" description="MI" evidence="16">
    <location>
        <begin position="671"/>
        <end position="792"/>
    </location>
</feature>
<dbReference type="Proteomes" id="UP000663829">
    <property type="component" value="Unassembled WGS sequence"/>
</dbReference>
<evidence type="ECO:0000256" key="11">
    <source>
        <dbReference type="ARBA" id="ARBA00037759"/>
    </source>
</evidence>
<evidence type="ECO:0000313" key="18">
    <source>
        <dbReference type="EMBL" id="CAF1197468.1"/>
    </source>
</evidence>
<dbReference type="InterPro" id="IPR016024">
    <property type="entry name" value="ARM-type_fold"/>
</dbReference>
<dbReference type="InterPro" id="IPR003307">
    <property type="entry name" value="W2_domain"/>
</dbReference>
<feature type="non-terminal residue" evidence="17">
    <location>
        <position position="1"/>
    </location>
</feature>
<gene>
    <name evidence="17" type="ORF">GPM918_LOCUS10046</name>
    <name evidence="18" type="ORF">OVA965_LOCUS23820</name>
    <name evidence="19" type="ORF">SRO942_LOCUS10047</name>
    <name evidence="20" type="ORF">TMI583_LOCUS24539</name>
</gene>
<keyword evidence="6" id="KW-0597">Phosphoprotein</keyword>
<dbReference type="PROSITE" id="PS51363">
    <property type="entry name" value="W2"/>
    <property type="match status" value="1"/>
</dbReference>
<evidence type="ECO:0000313" key="21">
    <source>
        <dbReference type="Proteomes" id="UP000663829"/>
    </source>
</evidence>